<proteinExistence type="predicted"/>
<name>A0A0L7R0B4_9HYME</name>
<reference evidence="1 3" key="1">
    <citation type="submission" date="2015-07" db="EMBL/GenBank/DDBJ databases">
        <title>The genome of Habropoda laboriosa.</title>
        <authorList>
            <person name="Pan H."/>
            <person name="Kapheim K."/>
        </authorList>
    </citation>
    <scope>NUCLEOTIDE SEQUENCE [LARGE SCALE GENOMIC DNA]</scope>
    <source>
        <strain evidence="1">0110345459</strain>
    </source>
</reference>
<organism evidence="1 3">
    <name type="scientific">Habropoda laboriosa</name>
    <dbReference type="NCBI Taxonomy" id="597456"/>
    <lineage>
        <taxon>Eukaryota</taxon>
        <taxon>Metazoa</taxon>
        <taxon>Ecdysozoa</taxon>
        <taxon>Arthropoda</taxon>
        <taxon>Hexapoda</taxon>
        <taxon>Insecta</taxon>
        <taxon>Pterygota</taxon>
        <taxon>Neoptera</taxon>
        <taxon>Endopterygota</taxon>
        <taxon>Hymenoptera</taxon>
        <taxon>Apocrita</taxon>
        <taxon>Aculeata</taxon>
        <taxon>Apoidea</taxon>
        <taxon>Anthophila</taxon>
        <taxon>Apidae</taxon>
        <taxon>Habropoda</taxon>
    </lineage>
</organism>
<evidence type="ECO:0000313" key="2">
    <source>
        <dbReference type="EMBL" id="KOC64279.1"/>
    </source>
</evidence>
<protein>
    <submittedName>
        <fullName evidence="1">Histone-lysine N-methyltransferase SETMAR</fullName>
    </submittedName>
</protein>
<dbReference type="Proteomes" id="UP000053825">
    <property type="component" value="Unassembled WGS sequence"/>
</dbReference>
<accession>A0A0L7R0B4</accession>
<sequence length="69" mass="8131">MHRKLQRLNPALVNRKSFYTITLQKLNELGCEILLRPAYSPIDCHFFKHLEHYLQGKIFTDQVAAENAF</sequence>
<dbReference type="GO" id="GO:0032259">
    <property type="term" value="P:methylation"/>
    <property type="evidence" value="ECO:0007669"/>
    <property type="project" value="UniProtKB-KW"/>
</dbReference>
<keyword evidence="1" id="KW-0808">Transferase</keyword>
<evidence type="ECO:0000313" key="1">
    <source>
        <dbReference type="EMBL" id="KOC64278.1"/>
    </source>
</evidence>
<keyword evidence="1" id="KW-0489">Methyltransferase</keyword>
<dbReference type="EMBL" id="KQ414671">
    <property type="protein sequence ID" value="KOC64278.1"/>
    <property type="molecule type" value="Genomic_DNA"/>
</dbReference>
<dbReference type="GO" id="GO:0008168">
    <property type="term" value="F:methyltransferase activity"/>
    <property type="evidence" value="ECO:0007669"/>
    <property type="project" value="UniProtKB-KW"/>
</dbReference>
<evidence type="ECO:0000313" key="3">
    <source>
        <dbReference type="Proteomes" id="UP000053825"/>
    </source>
</evidence>
<dbReference type="AlphaFoldDB" id="A0A0L7R0B4"/>
<dbReference type="Gene3D" id="3.30.420.10">
    <property type="entry name" value="Ribonuclease H-like superfamily/Ribonuclease H"/>
    <property type="match status" value="1"/>
</dbReference>
<dbReference type="InterPro" id="IPR036397">
    <property type="entry name" value="RNaseH_sf"/>
</dbReference>
<gene>
    <name evidence="1" type="ORF">WH47_01985</name>
    <name evidence="2" type="ORF">WH47_01986</name>
</gene>
<dbReference type="GO" id="GO:0003676">
    <property type="term" value="F:nucleic acid binding"/>
    <property type="evidence" value="ECO:0007669"/>
    <property type="project" value="InterPro"/>
</dbReference>
<keyword evidence="3" id="KW-1185">Reference proteome</keyword>
<dbReference type="EMBL" id="KQ414671">
    <property type="protein sequence ID" value="KOC64279.1"/>
    <property type="molecule type" value="Genomic_DNA"/>
</dbReference>
<dbReference type="STRING" id="597456.A0A0L7R0B4"/>